<evidence type="ECO:0000256" key="1">
    <source>
        <dbReference type="SAM" id="MobiDB-lite"/>
    </source>
</evidence>
<protein>
    <recommendedName>
        <fullName evidence="4">Peptidoglycan-binding domain-containing protein</fullName>
    </recommendedName>
</protein>
<evidence type="ECO:0008006" key="4">
    <source>
        <dbReference type="Google" id="ProtNLM"/>
    </source>
</evidence>
<organism evidence="2 3">
    <name type="scientific">Massilia phyllostachyos</name>
    <dbReference type="NCBI Taxonomy" id="2898585"/>
    <lineage>
        <taxon>Bacteria</taxon>
        <taxon>Pseudomonadati</taxon>
        <taxon>Pseudomonadota</taxon>
        <taxon>Betaproteobacteria</taxon>
        <taxon>Burkholderiales</taxon>
        <taxon>Oxalobacteraceae</taxon>
        <taxon>Telluria group</taxon>
        <taxon>Massilia</taxon>
    </lineage>
</organism>
<comment type="caution">
    <text evidence="2">The sequence shown here is derived from an EMBL/GenBank/DDBJ whole genome shotgun (WGS) entry which is preliminary data.</text>
</comment>
<feature type="region of interest" description="Disordered" evidence="1">
    <location>
        <begin position="1"/>
        <end position="23"/>
    </location>
</feature>
<sequence length="209" mass="23536">MSNNRKGKSGGQSLPEADLEPSGRSWASQYRTLNTLQDLRQPFRGYVEAFVGALRAAGAKVAVNATYRDPKRAYLMHWSWKIARNRVKPEDVPAMDGVAISWAHYDKDEKFLREQSIAAARDMVSAFQMERLGVPPSLKSRHVFRSGIDMSIRWTGDLTIPDAYGHIVRIRTFPRTGMNAQLHRVGASYGVVKYNRSGRDDPHWSDTGA</sequence>
<dbReference type="Proteomes" id="UP001179361">
    <property type="component" value="Unassembled WGS sequence"/>
</dbReference>
<evidence type="ECO:0000313" key="3">
    <source>
        <dbReference type="Proteomes" id="UP001179361"/>
    </source>
</evidence>
<gene>
    <name evidence="2" type="ORF">LQ564_17050</name>
</gene>
<dbReference type="RefSeq" id="WP_231059306.1">
    <property type="nucleotide sequence ID" value="NZ_JAJNOC010000005.1"/>
</dbReference>
<dbReference type="EMBL" id="JAJNOC010000005">
    <property type="protein sequence ID" value="MCD2518020.1"/>
    <property type="molecule type" value="Genomic_DNA"/>
</dbReference>
<reference evidence="2" key="1">
    <citation type="submission" date="2021-11" db="EMBL/GenBank/DDBJ databases">
        <title>The complete genome of Massilia sp sp. G4R7.</title>
        <authorList>
            <person name="Liu L."/>
            <person name="Yue J."/>
            <person name="Yuan J."/>
            <person name="Yang F."/>
            <person name="Li L."/>
        </authorList>
    </citation>
    <scope>NUCLEOTIDE SEQUENCE</scope>
    <source>
        <strain evidence="2">G4R7</strain>
    </source>
</reference>
<proteinExistence type="predicted"/>
<name>A0ABS8Q8J0_9BURK</name>
<evidence type="ECO:0000313" key="2">
    <source>
        <dbReference type="EMBL" id="MCD2518020.1"/>
    </source>
</evidence>
<keyword evidence="3" id="KW-1185">Reference proteome</keyword>
<accession>A0ABS8Q8J0</accession>